<proteinExistence type="predicted"/>
<feature type="compositionally biased region" description="Basic and acidic residues" evidence="1">
    <location>
        <begin position="79"/>
        <end position="95"/>
    </location>
</feature>
<name>A0ABY5MZE5_9ACTN</name>
<accession>A0ABY5MZE5</accession>
<organism evidence="2 3">
    <name type="scientific">Streptomyces changanensis</name>
    <dbReference type="NCBI Taxonomy" id="2964669"/>
    <lineage>
        <taxon>Bacteria</taxon>
        <taxon>Bacillati</taxon>
        <taxon>Actinomycetota</taxon>
        <taxon>Actinomycetes</taxon>
        <taxon>Kitasatosporales</taxon>
        <taxon>Streptomycetaceae</taxon>
        <taxon>Streptomyces</taxon>
    </lineage>
</organism>
<dbReference type="EMBL" id="CP102332">
    <property type="protein sequence ID" value="UUS29686.1"/>
    <property type="molecule type" value="Genomic_DNA"/>
</dbReference>
<evidence type="ECO:0000313" key="2">
    <source>
        <dbReference type="EMBL" id="UUS29686.1"/>
    </source>
</evidence>
<gene>
    <name evidence="2" type="ORF">NRO40_01765</name>
</gene>
<dbReference type="RefSeq" id="WP_232791046.1">
    <property type="nucleotide sequence ID" value="NZ_CP102332.1"/>
</dbReference>
<keyword evidence="3" id="KW-1185">Reference proteome</keyword>
<feature type="region of interest" description="Disordered" evidence="1">
    <location>
        <begin position="71"/>
        <end position="95"/>
    </location>
</feature>
<sequence>MTTSLTMRERAAAQAYLRLVETARAVLADPGLAPLAGVYLSSPMAEADEALRRAGLAGNEARLLSLAAALRGSDAAPEPSRDGAGHGAGHRLDGP</sequence>
<dbReference type="Proteomes" id="UP001060150">
    <property type="component" value="Chromosome"/>
</dbReference>
<evidence type="ECO:0000313" key="3">
    <source>
        <dbReference type="Proteomes" id="UP001060150"/>
    </source>
</evidence>
<reference evidence="2" key="1">
    <citation type="submission" date="2022-08" db="EMBL/GenBank/DDBJ databases">
        <title>Streptomyces changanensis sp. nov., an actinomycete isolated from soil.</title>
        <authorList>
            <person name="Wu H."/>
            <person name="Han L."/>
        </authorList>
    </citation>
    <scope>NUCLEOTIDE SEQUENCE</scope>
    <source>
        <strain evidence="2">HL-66</strain>
    </source>
</reference>
<protein>
    <submittedName>
        <fullName evidence="2">Uncharacterized protein</fullName>
    </submittedName>
</protein>
<evidence type="ECO:0000256" key="1">
    <source>
        <dbReference type="SAM" id="MobiDB-lite"/>
    </source>
</evidence>